<reference evidence="1 2" key="1">
    <citation type="submission" date="2017-03" db="EMBL/GenBank/DDBJ databases">
        <title>Paenibacillus larvae genome sequencing.</title>
        <authorList>
            <person name="Dingman D.W."/>
        </authorList>
    </citation>
    <scope>NUCLEOTIDE SEQUENCE [LARGE SCALE GENOMIC DNA]</scope>
    <source>
        <strain evidence="1 2">SAG 10367</strain>
    </source>
</reference>
<name>A0A1U9YSM8_9BACL</name>
<protein>
    <submittedName>
        <fullName evidence="1">Uncharacterized protein</fullName>
    </submittedName>
</protein>
<dbReference type="RefSeq" id="WP_036654294.1">
    <property type="nucleotide sequence ID" value="NZ_CP019794.1"/>
</dbReference>
<proteinExistence type="predicted"/>
<accession>A0A1U9YSM8</accession>
<gene>
    <name evidence="1" type="ORF">B7C51_23220</name>
</gene>
<dbReference type="Proteomes" id="UP000192727">
    <property type="component" value="Chromosome"/>
</dbReference>
<dbReference type="AlphaFoldDB" id="A0A1U9YSM8"/>
<evidence type="ECO:0000313" key="2">
    <source>
        <dbReference type="Proteomes" id="UP000192727"/>
    </source>
</evidence>
<dbReference type="GeneID" id="64219002"/>
<evidence type="ECO:0000313" key="1">
    <source>
        <dbReference type="EMBL" id="ARF70131.1"/>
    </source>
</evidence>
<organism evidence="1 2">
    <name type="scientific">Paenibacillus larvae subsp. pulvifaciens</name>
    <dbReference type="NCBI Taxonomy" id="1477"/>
    <lineage>
        <taxon>Bacteria</taxon>
        <taxon>Bacillati</taxon>
        <taxon>Bacillota</taxon>
        <taxon>Bacilli</taxon>
        <taxon>Bacillales</taxon>
        <taxon>Paenibacillaceae</taxon>
        <taxon>Paenibacillus</taxon>
    </lineage>
</organism>
<sequence>MDQTISLKVLETFTFDQTIGYLSRSESECMYHIEQDKIYKLISLPEEETLVEISTSMSCIK</sequence>
<dbReference type="EMBL" id="CP020557">
    <property type="protein sequence ID" value="ARF70131.1"/>
    <property type="molecule type" value="Genomic_DNA"/>
</dbReference>